<reference evidence="5 6" key="1">
    <citation type="journal article" date="2015" name="Nat. Commun.">
        <title>Outbred genome sequencing and CRISPR/Cas9 gene editing in butterflies.</title>
        <authorList>
            <person name="Li X."/>
            <person name="Fan D."/>
            <person name="Zhang W."/>
            <person name="Liu G."/>
            <person name="Zhang L."/>
            <person name="Zhao L."/>
            <person name="Fang X."/>
            <person name="Chen L."/>
            <person name="Dong Y."/>
            <person name="Chen Y."/>
            <person name="Ding Y."/>
            <person name="Zhao R."/>
            <person name="Feng M."/>
            <person name="Zhu Y."/>
            <person name="Feng Y."/>
            <person name="Jiang X."/>
            <person name="Zhu D."/>
            <person name="Xiang H."/>
            <person name="Feng X."/>
            <person name="Li S."/>
            <person name="Wang J."/>
            <person name="Zhang G."/>
            <person name="Kronforst M.R."/>
            <person name="Wang W."/>
        </authorList>
    </citation>
    <scope>NUCLEOTIDE SEQUENCE [LARGE SCALE GENOMIC DNA]</scope>
    <source>
        <strain evidence="5">Ya'a_city_454_Px</strain>
        <tissue evidence="5">Whole body</tissue>
    </source>
</reference>
<dbReference type="GO" id="GO:0005730">
    <property type="term" value="C:nucleolus"/>
    <property type="evidence" value="ECO:0007669"/>
    <property type="project" value="TreeGrafter"/>
</dbReference>
<dbReference type="GO" id="GO:0003727">
    <property type="term" value="F:single-stranded RNA binding"/>
    <property type="evidence" value="ECO:0007669"/>
    <property type="project" value="TreeGrafter"/>
</dbReference>
<dbReference type="InterPro" id="IPR010997">
    <property type="entry name" value="HRDC-like_sf"/>
</dbReference>
<proteinExistence type="predicted"/>
<dbReference type="AlphaFoldDB" id="A0A194PYH6"/>
<dbReference type="GO" id="GO:0000166">
    <property type="term" value="F:nucleotide binding"/>
    <property type="evidence" value="ECO:0007669"/>
    <property type="project" value="InterPro"/>
</dbReference>
<dbReference type="Pfam" id="PF00570">
    <property type="entry name" value="HRDC"/>
    <property type="match status" value="1"/>
</dbReference>
<dbReference type="EMBL" id="KQ459594">
    <property type="protein sequence ID" value="KPI96205.1"/>
    <property type="molecule type" value="Genomic_DNA"/>
</dbReference>
<dbReference type="PANTHER" id="PTHR12124">
    <property type="entry name" value="POLYMYOSITIS/SCLERODERMA AUTOANTIGEN-RELATED"/>
    <property type="match status" value="1"/>
</dbReference>
<evidence type="ECO:0000313" key="5">
    <source>
        <dbReference type="EMBL" id="KPI96205.1"/>
    </source>
</evidence>
<dbReference type="SUPFAM" id="SSF47819">
    <property type="entry name" value="HRDC-like"/>
    <property type="match status" value="1"/>
</dbReference>
<dbReference type="SUPFAM" id="SSF53098">
    <property type="entry name" value="Ribonuclease H-like"/>
    <property type="match status" value="1"/>
</dbReference>
<organism evidence="5 6">
    <name type="scientific">Papilio xuthus</name>
    <name type="common">Asian swallowtail butterfly</name>
    <dbReference type="NCBI Taxonomy" id="66420"/>
    <lineage>
        <taxon>Eukaryota</taxon>
        <taxon>Metazoa</taxon>
        <taxon>Ecdysozoa</taxon>
        <taxon>Arthropoda</taxon>
        <taxon>Hexapoda</taxon>
        <taxon>Insecta</taxon>
        <taxon>Pterygota</taxon>
        <taxon>Neoptera</taxon>
        <taxon>Endopterygota</taxon>
        <taxon>Lepidoptera</taxon>
        <taxon>Glossata</taxon>
        <taxon>Ditrysia</taxon>
        <taxon>Papilionoidea</taxon>
        <taxon>Papilionidae</taxon>
        <taxon>Papilioninae</taxon>
        <taxon>Papilio</taxon>
    </lineage>
</organism>
<dbReference type="InterPro" id="IPR044876">
    <property type="entry name" value="HRDC_dom_sf"/>
</dbReference>
<feature type="domain" description="HRDC" evidence="4">
    <location>
        <begin position="450"/>
        <end position="530"/>
    </location>
</feature>
<dbReference type="GO" id="GO:0071039">
    <property type="term" value="P:nuclear polyadenylation-dependent CUT catabolic process"/>
    <property type="evidence" value="ECO:0007669"/>
    <property type="project" value="TreeGrafter"/>
</dbReference>
<evidence type="ECO:0000259" key="4">
    <source>
        <dbReference type="PROSITE" id="PS50967"/>
    </source>
</evidence>
<dbReference type="PROSITE" id="PS50967">
    <property type="entry name" value="HRDC"/>
    <property type="match status" value="1"/>
</dbReference>
<accession>A0A194PYH6</accession>
<dbReference type="GO" id="GO:0071037">
    <property type="term" value="P:nuclear polyadenylation-dependent snRNA catabolic process"/>
    <property type="evidence" value="ECO:0007669"/>
    <property type="project" value="TreeGrafter"/>
</dbReference>
<dbReference type="InterPro" id="IPR002562">
    <property type="entry name" value="3'-5'_exonuclease_dom"/>
</dbReference>
<keyword evidence="6" id="KW-1185">Reference proteome</keyword>
<dbReference type="InterPro" id="IPR045092">
    <property type="entry name" value="Rrp6-like"/>
</dbReference>
<evidence type="ECO:0000313" key="6">
    <source>
        <dbReference type="Proteomes" id="UP000053268"/>
    </source>
</evidence>
<dbReference type="SMART" id="SM00474">
    <property type="entry name" value="35EXOc"/>
    <property type="match status" value="1"/>
</dbReference>
<dbReference type="Gene3D" id="1.10.150.80">
    <property type="entry name" value="HRDC domain"/>
    <property type="match status" value="1"/>
</dbReference>
<gene>
    <name evidence="5" type="ORF">RR46_06939</name>
</gene>
<evidence type="ECO:0000256" key="2">
    <source>
        <dbReference type="ARBA" id="ARBA00023242"/>
    </source>
</evidence>
<comment type="subcellular location">
    <subcellularLocation>
        <location evidence="1">Nucleus</location>
    </subcellularLocation>
</comment>
<feature type="region of interest" description="Disordered" evidence="3">
    <location>
        <begin position="649"/>
        <end position="706"/>
    </location>
</feature>
<dbReference type="GO" id="GO:0071035">
    <property type="term" value="P:nuclear polyadenylation-dependent rRNA catabolic process"/>
    <property type="evidence" value="ECO:0007669"/>
    <property type="project" value="TreeGrafter"/>
</dbReference>
<dbReference type="GO" id="GO:0000175">
    <property type="term" value="F:3'-5'-RNA exonuclease activity"/>
    <property type="evidence" value="ECO:0007669"/>
    <property type="project" value="InterPro"/>
</dbReference>
<dbReference type="GO" id="GO:0000467">
    <property type="term" value="P:exonucleolytic trimming to generate mature 3'-end of 5.8S rRNA from tricistronic rRNA transcript (SSU-rRNA, 5.8S rRNA, LSU-rRNA)"/>
    <property type="evidence" value="ECO:0007669"/>
    <property type="project" value="InterPro"/>
</dbReference>
<evidence type="ECO:0000256" key="3">
    <source>
        <dbReference type="SAM" id="MobiDB-lite"/>
    </source>
</evidence>
<name>A0A194PYH6_PAPXU</name>
<evidence type="ECO:0000256" key="1">
    <source>
        <dbReference type="ARBA" id="ARBA00004123"/>
    </source>
</evidence>
<keyword evidence="2" id="KW-0539">Nucleus</keyword>
<dbReference type="InterPro" id="IPR012337">
    <property type="entry name" value="RNaseH-like_sf"/>
</dbReference>
<dbReference type="GO" id="GO:0071038">
    <property type="term" value="P:TRAMP-dependent tRNA surveillance pathway"/>
    <property type="evidence" value="ECO:0007669"/>
    <property type="project" value="TreeGrafter"/>
</dbReference>
<dbReference type="GO" id="GO:0071044">
    <property type="term" value="P:histone mRNA catabolic process"/>
    <property type="evidence" value="ECO:0007669"/>
    <property type="project" value="TreeGrafter"/>
</dbReference>
<dbReference type="STRING" id="66420.A0A194PYH6"/>
<sequence length="735" mass="85418">MDSTLNPKAPEFFPELKKVTQNGYLLIKKAVKSSKVFTTDKYHSLKTLPAFKSVTSDLCRYVDSQIQDILVAETPKFLFIKEQGDEFKEEQIVTTNSNILDRVSNNLEELCKMDYVHRTDKNNQNIPPQEDEPMNEDLADIDQEDMLYMEEVMGAASNSHVYNIENIWVPILPEKPNYLVPFELKLLYDADGKAIEYEHPYRIELSVFEPASYLINATAEPIPFPAPLKNTNYKFINTLSKLDDLLRHLREVDELAVDVEHHSFRAYRGITCLVQITTFRGDFIIDAMLLRRHLYKLNFAFTDPKKIKVFHGADMDVLWLQRDLGVYIVGLFDTYQAAVTLDLEKKSLKALLKLYCNVNTDKKYQTADWRVRPLPYEMVKYARTDTHYLLYIWKRMKNQLLEKSNGQRETLLKVFTMSRDVCLSTYKKHVVTETSHLSLYQRYHKDFDLSWRSLAALKILYKWRDDYARELDESPAYVLPNVLMLTLAEKLPTDLKSIREYCPSARKVLKRSFIKILEMIKTCRDMPEPPPAVMPLAIRATGELSHHMLDLPNTSDSDLNGDVAMASENLHEPDYAAGVDTTSYETGSGDNRFCSPYLRYVKCVKVEAEQQKEDDKKEVPVAEITNTENDLTEFTPIFKNKETREKEAEERAMQNPEATEEAYGAGEGTSYDFTLVTRRKRKSRPRREMLDAQEQADKPAPPTKRVYYQYTNPNYKEFYTPRDKAIAKLQSKKRK</sequence>
<dbReference type="GO" id="GO:0071051">
    <property type="term" value="P:poly(A)-dependent snoRNA 3'-end processing"/>
    <property type="evidence" value="ECO:0007669"/>
    <property type="project" value="TreeGrafter"/>
</dbReference>
<dbReference type="GO" id="GO:0000176">
    <property type="term" value="C:nuclear exosome (RNase complex)"/>
    <property type="evidence" value="ECO:0007669"/>
    <property type="project" value="TreeGrafter"/>
</dbReference>
<dbReference type="Gene3D" id="3.30.420.10">
    <property type="entry name" value="Ribonuclease H-like superfamily/Ribonuclease H"/>
    <property type="match status" value="1"/>
</dbReference>
<dbReference type="PANTHER" id="PTHR12124:SF47">
    <property type="entry name" value="EXOSOME COMPONENT 10"/>
    <property type="match status" value="1"/>
</dbReference>
<dbReference type="InterPro" id="IPR002121">
    <property type="entry name" value="HRDC_dom"/>
</dbReference>
<dbReference type="SMART" id="SM00341">
    <property type="entry name" value="HRDC"/>
    <property type="match status" value="1"/>
</dbReference>
<dbReference type="Pfam" id="PF01612">
    <property type="entry name" value="DNA_pol_A_exo1"/>
    <property type="match status" value="1"/>
</dbReference>
<dbReference type="Proteomes" id="UP000053268">
    <property type="component" value="Unassembled WGS sequence"/>
</dbReference>
<protein>
    <submittedName>
        <fullName evidence="5">Exosome component 10</fullName>
    </submittedName>
</protein>
<dbReference type="GO" id="GO:0071036">
    <property type="term" value="P:nuclear polyadenylation-dependent snoRNA catabolic process"/>
    <property type="evidence" value="ECO:0007669"/>
    <property type="project" value="TreeGrafter"/>
</dbReference>
<dbReference type="GO" id="GO:0071040">
    <property type="term" value="P:nuclear polyadenylation-dependent antisense transcript catabolic process"/>
    <property type="evidence" value="ECO:0007669"/>
    <property type="project" value="TreeGrafter"/>
</dbReference>
<dbReference type="InterPro" id="IPR036397">
    <property type="entry name" value="RNaseH_sf"/>
</dbReference>